<dbReference type="Pfam" id="PF00550">
    <property type="entry name" value="PP-binding"/>
    <property type="match status" value="1"/>
</dbReference>
<dbReference type="PROSITE" id="PS52004">
    <property type="entry name" value="KS3_2"/>
    <property type="match status" value="1"/>
</dbReference>
<keyword evidence="11" id="KW-1185">Reference proteome</keyword>
<dbReference type="SUPFAM" id="SSF50129">
    <property type="entry name" value="GroES-like"/>
    <property type="match status" value="1"/>
</dbReference>
<dbReference type="PROSITE" id="PS52019">
    <property type="entry name" value="PKS_MFAS_DH"/>
    <property type="match status" value="1"/>
</dbReference>
<dbReference type="SMART" id="SM00825">
    <property type="entry name" value="PKS_KS"/>
    <property type="match status" value="1"/>
</dbReference>
<evidence type="ECO:0000259" key="8">
    <source>
        <dbReference type="PROSITE" id="PS52004"/>
    </source>
</evidence>
<evidence type="ECO:0000259" key="7">
    <source>
        <dbReference type="PROSITE" id="PS50075"/>
    </source>
</evidence>
<dbReference type="InterPro" id="IPR016039">
    <property type="entry name" value="Thiolase-like"/>
</dbReference>
<feature type="region of interest" description="C-terminal hotdog fold" evidence="6">
    <location>
        <begin position="1317"/>
        <end position="1462"/>
    </location>
</feature>
<dbReference type="InterPro" id="IPR013968">
    <property type="entry name" value="PKS_KR"/>
</dbReference>
<dbReference type="OrthoDB" id="329835at2759"/>
<dbReference type="InterPro" id="IPR016035">
    <property type="entry name" value="Acyl_Trfase/lysoPLipase"/>
</dbReference>
<dbReference type="Pfam" id="PF00698">
    <property type="entry name" value="Acyl_transf_1"/>
    <property type="match status" value="1"/>
</dbReference>
<dbReference type="Pfam" id="PF21089">
    <property type="entry name" value="PKS_DH_N"/>
    <property type="match status" value="1"/>
</dbReference>
<dbReference type="InterPro" id="IPR009081">
    <property type="entry name" value="PP-bd_ACP"/>
</dbReference>
<dbReference type="SUPFAM" id="SSF55048">
    <property type="entry name" value="Probable ACP-binding domain of malonyl-CoA ACP transacylase"/>
    <property type="match status" value="1"/>
</dbReference>
<keyword evidence="4" id="KW-0808">Transferase</keyword>
<evidence type="ECO:0000256" key="2">
    <source>
        <dbReference type="ARBA" id="ARBA00022450"/>
    </source>
</evidence>
<evidence type="ECO:0000256" key="6">
    <source>
        <dbReference type="PROSITE-ProRule" id="PRU01363"/>
    </source>
</evidence>
<dbReference type="CDD" id="cd05274">
    <property type="entry name" value="KR_FAS_SDR_x"/>
    <property type="match status" value="1"/>
</dbReference>
<feature type="domain" description="Ketosynthase family 3 (KS3)" evidence="8">
    <location>
        <begin position="301"/>
        <end position="725"/>
    </location>
</feature>
<dbReference type="InterPro" id="IPR049900">
    <property type="entry name" value="PKS_mFAS_DH"/>
</dbReference>
<dbReference type="InterPro" id="IPR049551">
    <property type="entry name" value="PKS_DH_C"/>
</dbReference>
<dbReference type="Pfam" id="PF00109">
    <property type="entry name" value="ketoacyl-synt"/>
    <property type="match status" value="1"/>
</dbReference>
<accession>A0A8S4AUB6</accession>
<dbReference type="SUPFAM" id="SSF53901">
    <property type="entry name" value="Thiolase-like"/>
    <property type="match status" value="2"/>
</dbReference>
<dbReference type="InterPro" id="IPR002347">
    <property type="entry name" value="SDR_fam"/>
</dbReference>
<dbReference type="Pfam" id="PF16197">
    <property type="entry name" value="KAsynt_C_assoc"/>
    <property type="match status" value="1"/>
</dbReference>
<evidence type="ECO:0000313" key="10">
    <source>
        <dbReference type="EMBL" id="CAG5896122.1"/>
    </source>
</evidence>
<dbReference type="InterPro" id="IPR036736">
    <property type="entry name" value="ACP-like_sf"/>
</dbReference>
<name>A0A8S4AUB6_9TELE</name>
<dbReference type="InterPro" id="IPR011032">
    <property type="entry name" value="GroES-like_sf"/>
</dbReference>
<dbReference type="InterPro" id="IPR032821">
    <property type="entry name" value="PKS_assoc"/>
</dbReference>
<feature type="region of interest" description="N-terminal hotdog fold" evidence="6">
    <location>
        <begin position="1172"/>
        <end position="1304"/>
    </location>
</feature>
<dbReference type="Gene3D" id="3.40.47.10">
    <property type="match status" value="1"/>
</dbReference>
<dbReference type="Gene3D" id="3.90.180.10">
    <property type="entry name" value="Medium-chain alcohol dehydrogenases, catalytic domain"/>
    <property type="match status" value="1"/>
</dbReference>
<dbReference type="EMBL" id="CAJRST010006668">
    <property type="protein sequence ID" value="CAG5896122.1"/>
    <property type="molecule type" value="Genomic_DNA"/>
</dbReference>
<dbReference type="Gene3D" id="3.30.70.3290">
    <property type="match status" value="1"/>
</dbReference>
<dbReference type="Gene3D" id="3.40.366.10">
    <property type="entry name" value="Malonyl-Coenzyme A Acyl Carrier Protein, domain 2"/>
    <property type="match status" value="1"/>
</dbReference>
<dbReference type="InterPro" id="IPR057326">
    <property type="entry name" value="KR_dom"/>
</dbReference>
<evidence type="ECO:0000256" key="1">
    <source>
        <dbReference type="ARBA" id="ARBA00005194"/>
    </source>
</evidence>
<comment type="pathway">
    <text evidence="1">Lipid metabolism; fatty acid biosynthesis.</text>
</comment>
<dbReference type="InterPro" id="IPR042104">
    <property type="entry name" value="PKS_dehydratase_sf"/>
</dbReference>
<keyword evidence="2" id="KW-0596">Phosphopantetheine</keyword>
<dbReference type="Gene3D" id="3.10.129.110">
    <property type="entry name" value="Polyketide synthase dehydratase"/>
    <property type="match status" value="1"/>
</dbReference>
<dbReference type="SMART" id="SM00827">
    <property type="entry name" value="PKS_AT"/>
    <property type="match status" value="1"/>
</dbReference>
<organism evidence="10 11">
    <name type="scientific">Menidia menidia</name>
    <name type="common">Atlantic silverside</name>
    <dbReference type="NCBI Taxonomy" id="238744"/>
    <lineage>
        <taxon>Eukaryota</taxon>
        <taxon>Metazoa</taxon>
        <taxon>Chordata</taxon>
        <taxon>Craniata</taxon>
        <taxon>Vertebrata</taxon>
        <taxon>Euteleostomi</taxon>
        <taxon>Actinopterygii</taxon>
        <taxon>Neopterygii</taxon>
        <taxon>Teleostei</taxon>
        <taxon>Neoteleostei</taxon>
        <taxon>Acanthomorphata</taxon>
        <taxon>Ovalentaria</taxon>
        <taxon>Atherinomorphae</taxon>
        <taxon>Atheriniformes</taxon>
        <taxon>Atherinopsidae</taxon>
        <taxon>Menidiinae</taxon>
        <taxon>Menidia</taxon>
    </lineage>
</organism>
<dbReference type="Pfam" id="PF02801">
    <property type="entry name" value="Ketoacyl-synt_C"/>
    <property type="match status" value="1"/>
</dbReference>
<dbReference type="Proteomes" id="UP000677803">
    <property type="component" value="Unassembled WGS sequence"/>
</dbReference>
<protein>
    <submittedName>
        <fullName evidence="10">(Atlantic silverside) hypothetical protein</fullName>
    </submittedName>
</protein>
<dbReference type="InterPro" id="IPR018201">
    <property type="entry name" value="Ketoacyl_synth_AS"/>
</dbReference>
<feature type="domain" description="Carrier" evidence="7">
    <location>
        <begin position="2297"/>
        <end position="2375"/>
    </location>
</feature>
<dbReference type="Pfam" id="PF00106">
    <property type="entry name" value="adh_short"/>
    <property type="match status" value="1"/>
</dbReference>
<dbReference type="PANTHER" id="PTHR45681">
    <property type="entry name" value="POLYKETIDE SYNTHASE 44-RELATED"/>
    <property type="match status" value="1"/>
</dbReference>
<dbReference type="InterPro" id="IPR016036">
    <property type="entry name" value="Malonyl_transacylase_ACP-bd"/>
</dbReference>
<proteinExistence type="predicted"/>
<dbReference type="InterPro" id="IPR014043">
    <property type="entry name" value="Acyl_transferase_dom"/>
</dbReference>
<keyword evidence="3" id="KW-0597">Phosphoprotein</keyword>
<dbReference type="SMART" id="SM00822">
    <property type="entry name" value="PKS_KR"/>
    <property type="match status" value="1"/>
</dbReference>
<dbReference type="GO" id="GO:0006633">
    <property type="term" value="P:fatty acid biosynthetic process"/>
    <property type="evidence" value="ECO:0007669"/>
    <property type="project" value="InterPro"/>
</dbReference>
<dbReference type="SUPFAM" id="SSF52151">
    <property type="entry name" value="FabD/lysophospholipase-like"/>
    <property type="match status" value="1"/>
</dbReference>
<evidence type="ECO:0000256" key="5">
    <source>
        <dbReference type="ARBA" id="ARBA00048404"/>
    </source>
</evidence>
<comment type="caution">
    <text evidence="10">The sequence shown here is derived from an EMBL/GenBank/DDBJ whole genome shotgun (WGS) entry which is preliminary data.</text>
</comment>
<dbReference type="Gene3D" id="3.30.70.250">
    <property type="entry name" value="Malonyl-CoA ACP transacylase, ACP-binding"/>
    <property type="match status" value="1"/>
</dbReference>
<dbReference type="SUPFAM" id="SSF47336">
    <property type="entry name" value="ACP-like"/>
    <property type="match status" value="1"/>
</dbReference>
<sequence>MQALRNLFRAAWSSDVRLDGKTVLITGANTGIGKEAAIDLAKRGAKVILACRDMEKAQAAVKEIIQSSENDNVVAMKLDLSDSKSIREFAEAINRDEPKLNILINNAGVMVCPFGKTADGFEMQIGVNHMGHFLLTYLLIDLIKKSAPARIVTVSSMAHAWGSINLEDINSEKSYNKSKAYAQSKLANVLFTRSLAKRLEGTGVTAYSLHPGVVQTDLWRHLSSPEQFVMKIVSPFTKNSVQGAQTTIYCAVEPSLDKESGGYYSDCAAASCSAAGKDDDLALKLWELSCRMLSVTMDEREDSIAVVGIGCNFPGGEGLDNFWKVLLEGRNCTVPIPRERFDLARWYDPDDTKAGKSRTAKAALIDGFNMFDHKFFGISDSEVEQMDPQQKQLLQCVYRALENAGLPMEKASGTRTGVFFGIMNRDYETNCAHAHPSVIDHWTGTGLAMSIAANRVSYIFNFTGPSLSIDSACSSSLVALHLACQSIKRGDCDMAVTGGVSCIFEPRVFVALSKAKMISPEGTSKPFSSRADGYGRGEGCGVVLLKPLKKALEDNDYIWGIIHKTAVNQDGHSVTPITKPSMTQQEDLLTRVYSDSDIVNVQYIEAHGTGTPAGDPIEAKSISNVIAKARPSGLETLRIGSVKSNIGHTESAAGVAGLIKVLLMMKHETIVPSVFYSDETSSVDAGALNIKIPTETEKWESSTARLAGVNNFGFGGTNAHAIVKQHIHSHFEQKSAERQEKYFVMSANSLKSLTMMMEDTMRQLEAIQKVDLDSLLYTSACRRSHQKHKYRKAILVASVNELTETLKATAGENVSPALSHPKLVFVFCGNGVTYHGMCGQLLKNEPAFREKIKEISDLFQSLSTLNILHTLENEFESTGLNSPDVVQPLLFTVQVGITTLLGQWGIKPDAMLGHSVGEVAAAHCSGLLSLEDALKVIHYRSTLQATVTGGKMLVISNIPVSLITSSLPQYSGRVCLAAFNSPQSCTLSGDADAIESIHQKLRNSDNSQSLFFHVLDVPAAYHSHMMDPILPKIKNTIGVLKERDLNTELISTVTGKHVQQGDFCSGEYWARNIREPVAFEQAVRSAAEGQKSTVFVEIGPKRALQRNIMETLGNNTAVLASVEPNKDHRSVMTVVSKMFELGIQVDWNTFYKGFETTPLPFPRYHFDCTDRDVIIGAAQNKKTSSHPVLCQTGSESDSFSCDLTSESTFFLKEHKHNNVPIVPGSFFAELGLAAFLAHAKPKVPLNSLQLNVNFLKPFTLSHNSPEMKVQLVKKDTETSFTVFSSSAVYASGTVASKKERLIEEQSISLGSILKRCTSMMSSQDFYNYLSQGGFRYGYIFQNKADVHYGEDLMEAFASVIVPEELHPHLHDYYIHPVVLDYLMQLLPVTVQHVFNGRQGFPAKIRSLTVFEPFQTEMIVYLRAMDVGVDQFEVSGCFADKNGKVLVEVKHVVIKYLGSHSHVVEEYFYHNVFSEIHEGVSSSPPPKALVFSDPLGISTSLEQHLDPKSQYVSFRHAEHILSHGLLSLMENLNITDIEKNFDEVLFLWGKEDLTSLSADVVLQNLASCCEIFRQIVVELKRIHFPKAIRAVTLCSSDLTVDHIGPGFALAGMTRSFAAEIPELSFQLIDISSISDKDIAALSEILRSYPCSNNPELVVEDGRILKPSIVHTPLEIPDNTEGSYTSAMLEPCIFQTADAEKMSQLSALYSDKEPSPISHSSVEIQLSKICVHSSDYFPVSASHLKFGQTLYWEKHTTQKHNLLALDFSGIITAVGKDVRKLKVGDQVASCYPVVAAGKVRVPEDVCYSTKRLSFLQKTPCVSFIVLAWEILHNALPSTKQNLGILCSVTDSALVKILALASYKSGWNVIIGTQCDHFFVNVSQVDTFVILPPVDESLIDQICNFPGVKDVVVVCGYQMQNLLAKELFHSIESSVYVQMIQMHIILQKGYLRAHRSHIHHWLKALNLRQDFALESFTFQNMNSEIKDLHSEKPQSYFSSNQLAMVALEKDASGSSSDIPLIQSKKQLFKERSVYIVAGGLSGLGFETVKFISQRGGKLIVILSRSKPTPEVQQEIHKVEKQCRNSITSMECDISVSAHVHKVISVIGEKFPDCPIRGIFHSAVVLHDGLIETLNKSLYEKVLKPKVNGVLNLHHATHHCRLDYFVCYSSISAFLGNESQTNYAAANAFLDMFCQYRRKLGLPGQSINWGALNLGLLLNKEHFQRFLEAKGVMVLDVAEIHKSLEQCLILNRPQQAVCRFNFRNIRYNIRSQNAALTMRLSKLVEEAFQKSKEVVSWTRQADCISPREYIMSLLSKIILIEHSELRDESLLSSLGVDSMQAMTLQNLIYQERGLKVPLVKLLDPKATLSTVVAMLSMGLEGGKDREIPEAGDMGDVSTRL</sequence>
<dbReference type="PROSITE" id="PS00606">
    <property type="entry name" value="KS3_1"/>
    <property type="match status" value="1"/>
</dbReference>
<comment type="catalytic activity">
    <reaction evidence="5">
        <text>holo-[ACP] + malonyl-CoA = malonyl-[ACP] + CoA</text>
        <dbReference type="Rhea" id="RHEA:41792"/>
        <dbReference type="Rhea" id="RHEA-COMP:9623"/>
        <dbReference type="Rhea" id="RHEA-COMP:9685"/>
        <dbReference type="ChEBI" id="CHEBI:57287"/>
        <dbReference type="ChEBI" id="CHEBI:57384"/>
        <dbReference type="ChEBI" id="CHEBI:64479"/>
        <dbReference type="ChEBI" id="CHEBI:78449"/>
        <dbReference type="EC" id="2.3.1.39"/>
    </reaction>
    <physiologicalReaction direction="left-to-right" evidence="5">
        <dbReference type="Rhea" id="RHEA:41793"/>
    </physiologicalReaction>
</comment>
<dbReference type="PROSITE" id="PS50075">
    <property type="entry name" value="CARRIER"/>
    <property type="match status" value="1"/>
</dbReference>
<dbReference type="InterPro" id="IPR036291">
    <property type="entry name" value="NAD(P)-bd_dom_sf"/>
</dbReference>
<dbReference type="GO" id="GO:0004315">
    <property type="term" value="F:3-oxoacyl-[acyl-carrier-protein] synthase activity"/>
    <property type="evidence" value="ECO:0007669"/>
    <property type="project" value="InterPro"/>
</dbReference>
<feature type="active site" description="Proton acceptor; for dehydratase activity" evidence="6">
    <location>
        <position position="1214"/>
    </location>
</feature>
<dbReference type="Pfam" id="PF14765">
    <property type="entry name" value="PS-DH"/>
    <property type="match status" value="1"/>
</dbReference>
<dbReference type="InterPro" id="IPR014031">
    <property type="entry name" value="Ketoacyl_synth_C"/>
</dbReference>
<dbReference type="GO" id="GO:0016491">
    <property type="term" value="F:oxidoreductase activity"/>
    <property type="evidence" value="ECO:0007669"/>
    <property type="project" value="UniProtKB-ARBA"/>
</dbReference>
<dbReference type="InterPro" id="IPR050444">
    <property type="entry name" value="Polyketide_Synthase"/>
</dbReference>
<evidence type="ECO:0000256" key="3">
    <source>
        <dbReference type="ARBA" id="ARBA00022553"/>
    </source>
</evidence>
<feature type="active site" description="Proton donor; for dehydratase activity" evidence="6">
    <location>
        <position position="1380"/>
    </location>
</feature>
<reference evidence="10" key="1">
    <citation type="submission" date="2021-05" db="EMBL/GenBank/DDBJ databases">
        <authorList>
            <person name="Tigano A."/>
        </authorList>
    </citation>
    <scope>NUCLEOTIDE SEQUENCE</scope>
</reference>
<evidence type="ECO:0000256" key="4">
    <source>
        <dbReference type="ARBA" id="ARBA00022679"/>
    </source>
</evidence>
<dbReference type="InterPro" id="IPR001227">
    <property type="entry name" value="Ac_transferase_dom_sf"/>
</dbReference>
<dbReference type="PANTHER" id="PTHR45681:SF8">
    <property type="entry name" value="CARRIER DOMAIN-CONTAINING PROTEIN"/>
    <property type="match status" value="1"/>
</dbReference>
<dbReference type="InterPro" id="IPR020841">
    <property type="entry name" value="PKS_Beta-ketoAc_synthase_dom"/>
</dbReference>
<evidence type="ECO:0000313" key="11">
    <source>
        <dbReference type="Proteomes" id="UP000677803"/>
    </source>
</evidence>
<dbReference type="Pfam" id="PF08659">
    <property type="entry name" value="KR"/>
    <property type="match status" value="1"/>
</dbReference>
<dbReference type="PRINTS" id="PR00081">
    <property type="entry name" value="GDHRDH"/>
</dbReference>
<dbReference type="PRINTS" id="PR00080">
    <property type="entry name" value="SDRFAMILY"/>
</dbReference>
<dbReference type="InterPro" id="IPR014030">
    <property type="entry name" value="Ketoacyl_synth_N"/>
</dbReference>
<dbReference type="Gene3D" id="3.40.50.720">
    <property type="entry name" value="NAD(P)-binding Rossmann-like Domain"/>
    <property type="match status" value="3"/>
</dbReference>
<gene>
    <name evidence="10" type="ORF">MMEN_LOCUS7139</name>
</gene>
<feature type="domain" description="PKS/mFAS DH" evidence="9">
    <location>
        <begin position="1172"/>
        <end position="1462"/>
    </location>
</feature>
<dbReference type="InterPro" id="IPR049552">
    <property type="entry name" value="PKS_DH_N"/>
</dbReference>
<dbReference type="CDD" id="cd00833">
    <property type="entry name" value="PKS"/>
    <property type="match status" value="1"/>
</dbReference>
<dbReference type="GO" id="GO:0004314">
    <property type="term" value="F:[acyl-carrier-protein] S-malonyltransferase activity"/>
    <property type="evidence" value="ECO:0007669"/>
    <property type="project" value="UniProtKB-EC"/>
</dbReference>
<dbReference type="SUPFAM" id="SSF51735">
    <property type="entry name" value="NAD(P)-binding Rossmann-fold domains"/>
    <property type="match status" value="2"/>
</dbReference>
<evidence type="ECO:0000259" key="9">
    <source>
        <dbReference type="PROSITE" id="PS52019"/>
    </source>
</evidence>